<dbReference type="PANTHER" id="PTHR23309">
    <property type="entry name" value="3-HYDROXYACYL-COA DEHYROGENASE"/>
    <property type="match status" value="1"/>
</dbReference>
<comment type="pathway">
    <text evidence="2">Lipid metabolism; fatty acid beta-oxidation.</text>
</comment>
<keyword evidence="10" id="KW-0456">Lyase</keyword>
<proteinExistence type="predicted"/>
<evidence type="ECO:0000259" key="13">
    <source>
        <dbReference type="Pfam" id="PF00725"/>
    </source>
</evidence>
<organism evidence="15 16">
    <name type="scientific">Comamonas testosteroni TK102</name>
    <dbReference type="NCBI Taxonomy" id="1392005"/>
    <lineage>
        <taxon>Bacteria</taxon>
        <taxon>Pseudomonadati</taxon>
        <taxon>Pseudomonadota</taxon>
        <taxon>Betaproteobacteria</taxon>
        <taxon>Burkholderiales</taxon>
        <taxon>Comamonadaceae</taxon>
        <taxon>Comamonas</taxon>
    </lineage>
</organism>
<evidence type="ECO:0000256" key="9">
    <source>
        <dbReference type="ARBA" id="ARBA00023235"/>
    </source>
</evidence>
<dbReference type="UniPathway" id="UPA00659"/>
<evidence type="ECO:0000256" key="12">
    <source>
        <dbReference type="ARBA" id="ARBA00049556"/>
    </source>
</evidence>
<evidence type="ECO:0000313" key="15">
    <source>
        <dbReference type="EMBL" id="AIJ47728.1"/>
    </source>
</evidence>
<dbReference type="CDD" id="cd06558">
    <property type="entry name" value="crotonase-like"/>
    <property type="match status" value="1"/>
</dbReference>
<dbReference type="InterPro" id="IPR036291">
    <property type="entry name" value="NAD(P)-bd_dom_sf"/>
</dbReference>
<evidence type="ECO:0000256" key="6">
    <source>
        <dbReference type="ARBA" id="ARBA00023027"/>
    </source>
</evidence>
<dbReference type="FunFam" id="3.40.50.720:FF:000009">
    <property type="entry name" value="Fatty oxidation complex, alpha subunit"/>
    <property type="match status" value="1"/>
</dbReference>
<evidence type="ECO:0000313" key="16">
    <source>
        <dbReference type="Proteomes" id="UP000028782"/>
    </source>
</evidence>
<feature type="domain" description="3-hydroxyacyl-CoA dehydrogenase NAD binding" evidence="14">
    <location>
        <begin position="299"/>
        <end position="475"/>
    </location>
</feature>
<dbReference type="Gene3D" id="1.10.1040.50">
    <property type="match status" value="1"/>
</dbReference>
<evidence type="ECO:0000256" key="10">
    <source>
        <dbReference type="ARBA" id="ARBA00023239"/>
    </source>
</evidence>
<keyword evidence="6" id="KW-0520">NAD</keyword>
<dbReference type="InterPro" id="IPR006108">
    <property type="entry name" value="3HC_DH_C"/>
</dbReference>
<dbReference type="InterPro" id="IPR008927">
    <property type="entry name" value="6-PGluconate_DH-like_C_sf"/>
</dbReference>
<dbReference type="Pfam" id="PF00378">
    <property type="entry name" value="ECH_1"/>
    <property type="match status" value="1"/>
</dbReference>
<feature type="domain" description="3-hydroxyacyl-CoA dehydrogenase C-terminal" evidence="13">
    <location>
        <begin position="480"/>
        <end position="572"/>
    </location>
</feature>
<dbReference type="GO" id="GO:0016853">
    <property type="term" value="F:isomerase activity"/>
    <property type="evidence" value="ECO:0007669"/>
    <property type="project" value="UniProtKB-KW"/>
</dbReference>
<dbReference type="Pfam" id="PF02737">
    <property type="entry name" value="3HCDH_N"/>
    <property type="match status" value="1"/>
</dbReference>
<dbReference type="Proteomes" id="UP000028782">
    <property type="component" value="Chromosome"/>
</dbReference>
<dbReference type="SUPFAM" id="SSF52096">
    <property type="entry name" value="ClpP/crotonase"/>
    <property type="match status" value="1"/>
</dbReference>
<evidence type="ECO:0000256" key="5">
    <source>
        <dbReference type="ARBA" id="ARBA00023002"/>
    </source>
</evidence>
<keyword evidence="8" id="KW-0576">Peroxisome</keyword>
<dbReference type="RefSeq" id="WP_043373752.1">
    <property type="nucleotide sequence ID" value="NZ_CP006704.1"/>
</dbReference>
<evidence type="ECO:0000256" key="4">
    <source>
        <dbReference type="ARBA" id="ARBA00022963"/>
    </source>
</evidence>
<keyword evidence="3" id="KW-0276">Fatty acid metabolism</keyword>
<dbReference type="PANTHER" id="PTHR23309:SF51">
    <property type="entry name" value="3-HYDROXYACYL-COA DEHYDROGENASE-RELATED"/>
    <property type="match status" value="1"/>
</dbReference>
<protein>
    <submittedName>
        <fullName evidence="15">3-hydroxyacyl-CoA dehydrogenase</fullName>
    </submittedName>
</protein>
<dbReference type="HOGENOM" id="CLU_009834_16_3_4"/>
<dbReference type="Gene3D" id="3.90.226.10">
    <property type="entry name" value="2-enoyl-CoA Hydratase, Chain A, domain 1"/>
    <property type="match status" value="1"/>
</dbReference>
<evidence type="ECO:0000256" key="7">
    <source>
        <dbReference type="ARBA" id="ARBA00023098"/>
    </source>
</evidence>
<comment type="catalytic activity">
    <reaction evidence="12">
        <text>a (3S)-3-hydroxyacyl-CoA + NAD(+) = a 3-oxoacyl-CoA + NADH + H(+)</text>
        <dbReference type="Rhea" id="RHEA:22432"/>
        <dbReference type="ChEBI" id="CHEBI:15378"/>
        <dbReference type="ChEBI" id="CHEBI:57318"/>
        <dbReference type="ChEBI" id="CHEBI:57540"/>
        <dbReference type="ChEBI" id="CHEBI:57945"/>
        <dbReference type="ChEBI" id="CHEBI:90726"/>
        <dbReference type="EC" id="1.1.1.35"/>
    </reaction>
</comment>
<keyword evidence="11" id="KW-0511">Multifunctional enzyme</keyword>
<dbReference type="GO" id="GO:0003857">
    <property type="term" value="F:(3S)-3-hydroxyacyl-CoA dehydrogenase (NAD+) activity"/>
    <property type="evidence" value="ECO:0007669"/>
    <property type="project" value="UniProtKB-EC"/>
</dbReference>
<comment type="subcellular location">
    <subcellularLocation>
        <location evidence="1">Peroxisome</location>
    </subcellularLocation>
</comment>
<evidence type="ECO:0000256" key="1">
    <source>
        <dbReference type="ARBA" id="ARBA00004275"/>
    </source>
</evidence>
<dbReference type="InterPro" id="IPR029045">
    <property type="entry name" value="ClpP/crotonase-like_dom_sf"/>
</dbReference>
<evidence type="ECO:0000256" key="3">
    <source>
        <dbReference type="ARBA" id="ARBA00022832"/>
    </source>
</evidence>
<keyword evidence="5" id="KW-0560">Oxidoreductase</keyword>
<evidence type="ECO:0000256" key="11">
    <source>
        <dbReference type="ARBA" id="ARBA00023268"/>
    </source>
</evidence>
<dbReference type="GO" id="GO:0004300">
    <property type="term" value="F:enoyl-CoA hydratase activity"/>
    <property type="evidence" value="ECO:0007669"/>
    <property type="project" value="UniProtKB-ARBA"/>
</dbReference>
<dbReference type="InterPro" id="IPR006176">
    <property type="entry name" value="3-OHacyl-CoA_DH_NAD-bd"/>
</dbReference>
<dbReference type="InterPro" id="IPR001753">
    <property type="entry name" value="Enoyl-CoA_hydra/iso"/>
</dbReference>
<dbReference type="Gene3D" id="3.40.50.720">
    <property type="entry name" value="NAD(P)-binding Rossmann-like Domain"/>
    <property type="match status" value="1"/>
</dbReference>
<gene>
    <name evidence="15" type="ORF">O987_18070</name>
</gene>
<dbReference type="EMBL" id="CP006704">
    <property type="protein sequence ID" value="AIJ47728.1"/>
    <property type="molecule type" value="Genomic_DNA"/>
</dbReference>
<dbReference type="SUPFAM" id="SSF48179">
    <property type="entry name" value="6-phosphogluconate dehydrogenase C-terminal domain-like"/>
    <property type="match status" value="2"/>
</dbReference>
<keyword evidence="9" id="KW-0413">Isomerase</keyword>
<feature type="domain" description="3-hydroxyacyl-CoA dehydrogenase C-terminal" evidence="13">
    <location>
        <begin position="608"/>
        <end position="696"/>
    </location>
</feature>
<name>A0A076PPP1_COMTE</name>
<accession>A0A076PPP1</accession>
<reference evidence="15 16" key="1">
    <citation type="journal article" date="2014" name="Genome Announc.">
        <title>Complete Genome Sequence of Polychlorinated Biphenyl Degrader Comamonas testosteroni TK102 (NBRC 109938).</title>
        <authorList>
            <person name="Fukuda K."/>
            <person name="Hosoyama A."/>
            <person name="Tsuchikane K."/>
            <person name="Ohji S."/>
            <person name="Yamazoe A."/>
            <person name="Fujita N."/>
            <person name="Shintani M."/>
            <person name="Kimbara K."/>
        </authorList>
    </citation>
    <scope>NUCLEOTIDE SEQUENCE [LARGE SCALE GENOMIC DNA]</scope>
    <source>
        <strain evidence="15">TK102</strain>
    </source>
</reference>
<evidence type="ECO:0000256" key="2">
    <source>
        <dbReference type="ARBA" id="ARBA00005005"/>
    </source>
</evidence>
<dbReference type="GO" id="GO:0006635">
    <property type="term" value="P:fatty acid beta-oxidation"/>
    <property type="evidence" value="ECO:0007669"/>
    <property type="project" value="UniProtKB-UniPathway"/>
</dbReference>
<dbReference type="SUPFAM" id="SSF51735">
    <property type="entry name" value="NAD(P)-binding Rossmann-fold domains"/>
    <property type="match status" value="1"/>
</dbReference>
<dbReference type="KEGG" id="ctes:O987_18070"/>
<keyword evidence="4" id="KW-0442">Lipid degradation</keyword>
<dbReference type="AlphaFoldDB" id="A0A076PPP1"/>
<evidence type="ECO:0000256" key="8">
    <source>
        <dbReference type="ARBA" id="ARBA00023140"/>
    </source>
</evidence>
<evidence type="ECO:0000259" key="14">
    <source>
        <dbReference type="Pfam" id="PF02737"/>
    </source>
</evidence>
<dbReference type="Pfam" id="PF00725">
    <property type="entry name" value="3HCDH"/>
    <property type="match status" value="2"/>
</dbReference>
<sequence length="699" mass="75479">MTAEYKVDGAIAVITLNNPPVNGLGLATRRGVVEGLRQALADNAVKAIVITGAGKAFSGGADITEFGKEDAYREPHLISVIQQLDLSTKPVIAAIHSVCMGGGLELALGCHYRIAAPGTAVALPEVKLGLLPGAGGTQRLPRVLGVEAALNMIVSGEAVMSEMLATLPGQKLFNKMSASAETLLAEARALALEVADVRPLPRVRDLSCKHPQGEAYFEFAATMVQGMSKNFPAPLRCLEAVKNATTKKFDDGMVAEREAFMQLMMTPESRSLRHLFMAERAASKIPDVPADTPVREIRTVGVIGAGTMGGGISMNFLNAGIPVTILETKQEALDRGVATIRKNYEAQVKKGKLSEQKYEQRMGLLSTTLNYGDLKNADLIIEAVFEELGVKEQVFKQLDEVAKPGAILASNTSTLDVDKIAAFTKRPQDVVGMHFFSPANVMKLLEVVRGKATAKDVLATVMKVAKKIKKTAVVSGVCDGFIGNRMIEQYSRQAGFLLDEGASPQQVDKAIEKFGFAMGPFRMGDLAGNDIGWAIRKRRHVEQPDMKYSASADRLCELGRFGQKTGAGWYDYVPGKRDAIPSEVVTKMIDEHRKSLGLTPRKISDEEIVQRLVFALVNEGAHILEDGIASKSGDIDMVYLTGYGFPLWRGGPMHYAGEVGLFNVVQAMGRFAQNPNDDAKFWQPAPLLAKLAAEGKQFS</sequence>
<dbReference type="FunFam" id="1.10.1040.50:FF:000006">
    <property type="entry name" value="Peroxisomal bifunctional enzyme"/>
    <property type="match status" value="1"/>
</dbReference>
<keyword evidence="7" id="KW-0443">Lipid metabolism</keyword>
<dbReference type="GO" id="GO:0070403">
    <property type="term" value="F:NAD+ binding"/>
    <property type="evidence" value="ECO:0007669"/>
    <property type="project" value="InterPro"/>
</dbReference>